<gene>
    <name evidence="3" type="primary">traW</name>
    <name evidence="3" type="ORF">GGB84_004119</name>
    <name evidence="4" type="ORF">GP711_20935</name>
    <name evidence="2" type="ORF">LHLDPJGA_00069</name>
</gene>
<dbReference type="EMBL" id="DAAYTU010000032">
    <property type="protein sequence ID" value="HAG5772369.1"/>
    <property type="molecule type" value="Genomic_DNA"/>
</dbReference>
<reference evidence="3" key="4">
    <citation type="submission" date="2020-02" db="EMBL/GenBank/DDBJ databases">
        <authorList>
            <consortium name="NCBI Pathogen Detection Project"/>
        </authorList>
    </citation>
    <scope>NUCLEOTIDE SEQUENCE</scope>
    <source>
        <strain evidence="3">1839</strain>
    </source>
</reference>
<reference evidence="2" key="2">
    <citation type="submission" date="2018-01" db="EMBL/GenBank/DDBJ databases">
        <title>Prevalence of blaNDM and mcr-1 in Escherichia coli from food in China.</title>
        <authorList>
            <person name="Liu X."/>
            <person name="Li R."/>
            <person name="Chen S."/>
        </authorList>
    </citation>
    <scope>NUCLEOTIDE SEQUENCE</scope>
    <source>
        <strain evidence="2">1108</strain>
        <plasmid evidence="2">p1108-emrB</plasmid>
    </source>
</reference>
<evidence type="ECO:0000313" key="3">
    <source>
        <dbReference type="EMBL" id="HAG5772369.1"/>
    </source>
</evidence>
<name>A0A2S1J9B6_ECOLX</name>
<keyword evidence="1" id="KW-0732">Signal</keyword>
<dbReference type="EMBL" id="MG825377">
    <property type="protein sequence ID" value="AWF74971.1"/>
    <property type="molecule type" value="Genomic_DNA"/>
</dbReference>
<dbReference type="InterPro" id="IPR053782">
    <property type="entry name" value="TraW-like"/>
</dbReference>
<sequence length="403" mass="42758">MRLTFCRLPAAVFGLGCYCIPLAVSAVTVNVNSSVPISTEVVPQLSTANTALASILTTEQEIATAIAENASKTNAIITQTAQANREQQIFSNQVQRLEEARRSFTLPESICSESASGVAVQARNEARATTSSLSSGSGISKAAVKERFTTPPASEATDAYTGAAVHASYCTEVDYSAFGGTTLCPSVGSYPGGDSQVRSLYDGAGKTGKTPDLTFSQDQIDAAQAYLKNTARPSAGRTLKKGDAVTTTGMAYTGLQNEFNAILDAAAEPQQSLIADSTPNSATTAAVNEAINGSDSAKSYYEATVSDTARTSGMSNREFEAFEVGRRYANTDYQTDLQQMDGDNLTREQIRISSLIAWELHDIKEQIRKNNILTGQLLAVTARDSYAARLGALEDKINNGVSR</sequence>
<evidence type="ECO:0000313" key="2">
    <source>
        <dbReference type="EMBL" id="AWF74971.1"/>
    </source>
</evidence>
<feature type="signal peptide" evidence="1">
    <location>
        <begin position="1"/>
        <end position="26"/>
    </location>
</feature>
<geneLocation type="plasmid" evidence="2">
    <name>p1108-emrB</name>
</geneLocation>
<organism evidence="2">
    <name type="scientific">Escherichia coli</name>
    <dbReference type="NCBI Taxonomy" id="562"/>
    <lineage>
        <taxon>Bacteria</taxon>
        <taxon>Pseudomonadati</taxon>
        <taxon>Pseudomonadota</taxon>
        <taxon>Gammaproteobacteria</taxon>
        <taxon>Enterobacterales</taxon>
        <taxon>Enterobacteriaceae</taxon>
        <taxon>Escherichia</taxon>
    </lineage>
</organism>
<evidence type="ECO:0000313" key="4">
    <source>
        <dbReference type="EMBL" id="KAE9728747.1"/>
    </source>
</evidence>
<protein>
    <submittedName>
        <fullName evidence="3">Conjugal transfer protein TraW</fullName>
    </submittedName>
</protein>
<reference evidence="3" key="1">
    <citation type="journal article" date="2018" name="Genome Biol.">
        <title>SKESA: strategic k-mer extension for scrupulous assemblies.</title>
        <authorList>
            <person name="Souvorov A."/>
            <person name="Agarwala R."/>
            <person name="Lipman D.J."/>
        </authorList>
    </citation>
    <scope>NUCLEOTIDE SEQUENCE [LARGE SCALE GENOMIC DNA]</scope>
    <source>
        <strain evidence="3">1839</strain>
    </source>
</reference>
<keyword evidence="2" id="KW-0614">Plasmid</keyword>
<reference evidence="4 5" key="3">
    <citation type="submission" date="2019-10" db="EMBL/GenBank/DDBJ databases">
        <title>Antimicrobial-resistant enteric bacteria are widely distributed amongst people, animals and the environment in northern Tanzania.</title>
        <authorList>
            <person name="Subbiah M."/>
            <person name="Call D.R."/>
        </authorList>
    </citation>
    <scope>NUCLEOTIDE SEQUENCE [LARGE SCALE GENOMIC DNA]</scope>
    <source>
        <strain evidence="4 5">TzEc067</strain>
    </source>
</reference>
<dbReference type="Proteomes" id="UP000437875">
    <property type="component" value="Unassembled WGS sequence"/>
</dbReference>
<proteinExistence type="predicted"/>
<feature type="chain" id="PRO_5043159880" evidence="1">
    <location>
        <begin position="27"/>
        <end position="403"/>
    </location>
</feature>
<dbReference type="AlphaFoldDB" id="A0A2S1J9B6"/>
<evidence type="ECO:0000313" key="5">
    <source>
        <dbReference type="Proteomes" id="UP000437875"/>
    </source>
</evidence>
<dbReference type="RefSeq" id="WP_021560348.1">
    <property type="nucleotide sequence ID" value="NZ_BFUP01000669.1"/>
</dbReference>
<accession>A0A2S1J9B6</accession>
<dbReference type="EMBL" id="WSGM01000015">
    <property type="protein sequence ID" value="KAE9728747.1"/>
    <property type="molecule type" value="Genomic_DNA"/>
</dbReference>
<evidence type="ECO:0000256" key="1">
    <source>
        <dbReference type="SAM" id="SignalP"/>
    </source>
</evidence>
<dbReference type="NCBIfam" id="NF033888">
    <property type="entry name" value="conj_TraW"/>
    <property type="match status" value="1"/>
</dbReference>